<comment type="caution">
    <text evidence="6">The sequence shown here is derived from an EMBL/GenBank/DDBJ whole genome shotgun (WGS) entry which is preliminary data.</text>
</comment>
<protein>
    <recommendedName>
        <fullName evidence="5">Zn(2)-C6 fungal-type domain-containing protein</fullName>
    </recommendedName>
</protein>
<dbReference type="InterPro" id="IPR001138">
    <property type="entry name" value="Zn2Cys6_DnaBD"/>
</dbReference>
<proteinExistence type="predicted"/>
<dbReference type="GO" id="GO:0000981">
    <property type="term" value="F:DNA-binding transcription factor activity, RNA polymerase II-specific"/>
    <property type="evidence" value="ECO:0007669"/>
    <property type="project" value="InterPro"/>
</dbReference>
<dbReference type="Pfam" id="PF00172">
    <property type="entry name" value="Zn_clus"/>
    <property type="match status" value="1"/>
</dbReference>
<dbReference type="EMBL" id="RCNU01000026">
    <property type="protein sequence ID" value="RWQ91180.1"/>
    <property type="molecule type" value="Genomic_DNA"/>
</dbReference>
<sequence>MELILCANLTAPPCDDIDCLSPAVMQQSSQKVAIPRLQWTSLESSEPRRVVRRRAAKACQPCRSRKAKCDEATPICGHCRDLRLDCRYESGKREKQKRQFEVLCEKVRVYEKLLHDLSLSADYASRLRIETVLAKFCDLETIDSLVEPRPTSTPSDRRGPGMSAASPYMVRSARNDILTSESSISCPMSSISPGQTYEKSKSGGMLAWGNSKQNFSLSGVCGYDAPLSKQWMTGLPITGFPLIDHFTMNDGGQQTRHCPAESVLPWLGAIGFPSPLAQRQTG</sequence>
<gene>
    <name evidence="6" type="ORF">C8Q69DRAFT_195877</name>
</gene>
<dbReference type="InterPro" id="IPR053230">
    <property type="entry name" value="Trans_reg_galc"/>
</dbReference>
<dbReference type="PANTHER" id="PTHR47654">
    <property type="entry name" value="ZN(II)2CYS6 TRANSCRIPTION FACTOR (EUROFUNG)-RELATED"/>
    <property type="match status" value="1"/>
</dbReference>
<evidence type="ECO:0000313" key="7">
    <source>
        <dbReference type="Proteomes" id="UP000283841"/>
    </source>
</evidence>
<dbReference type="GO" id="GO:0008270">
    <property type="term" value="F:zinc ion binding"/>
    <property type="evidence" value="ECO:0007669"/>
    <property type="project" value="InterPro"/>
</dbReference>
<evidence type="ECO:0000256" key="2">
    <source>
        <dbReference type="ARBA" id="ARBA00023125"/>
    </source>
</evidence>
<dbReference type="Gene3D" id="4.10.240.10">
    <property type="entry name" value="Zn(2)-C6 fungal-type DNA-binding domain"/>
    <property type="match status" value="1"/>
</dbReference>
<evidence type="ECO:0000256" key="4">
    <source>
        <dbReference type="ARBA" id="ARBA00023242"/>
    </source>
</evidence>
<reference evidence="6 7" key="1">
    <citation type="journal article" date="2018" name="Front. Microbiol.">
        <title>Genomic and genetic insights into a cosmopolitan fungus, Paecilomyces variotii (Eurotiales).</title>
        <authorList>
            <person name="Urquhart A.S."/>
            <person name="Mondo S.J."/>
            <person name="Makela M.R."/>
            <person name="Hane J.K."/>
            <person name="Wiebenga A."/>
            <person name="He G."/>
            <person name="Mihaltcheva S."/>
            <person name="Pangilinan J."/>
            <person name="Lipzen A."/>
            <person name="Barry K."/>
            <person name="de Vries R.P."/>
            <person name="Grigoriev I.V."/>
            <person name="Idnurm A."/>
        </authorList>
    </citation>
    <scope>NUCLEOTIDE SEQUENCE [LARGE SCALE GENOMIC DNA]</scope>
    <source>
        <strain evidence="6 7">CBS 101075</strain>
    </source>
</reference>
<dbReference type="GO" id="GO:0003677">
    <property type="term" value="F:DNA binding"/>
    <property type="evidence" value="ECO:0007669"/>
    <property type="project" value="UniProtKB-KW"/>
</dbReference>
<keyword evidence="2" id="KW-0238">DNA-binding</keyword>
<keyword evidence="4" id="KW-0539">Nucleus</keyword>
<dbReference type="AlphaFoldDB" id="A0A443HH66"/>
<dbReference type="RefSeq" id="XP_028480825.1">
    <property type="nucleotide sequence ID" value="XM_028626022.1"/>
</dbReference>
<dbReference type="PROSITE" id="PS50048">
    <property type="entry name" value="ZN2_CY6_FUNGAL_2"/>
    <property type="match status" value="1"/>
</dbReference>
<evidence type="ECO:0000256" key="3">
    <source>
        <dbReference type="ARBA" id="ARBA00023163"/>
    </source>
</evidence>
<dbReference type="InterPro" id="IPR036864">
    <property type="entry name" value="Zn2-C6_fun-type_DNA-bd_sf"/>
</dbReference>
<dbReference type="Proteomes" id="UP000283841">
    <property type="component" value="Unassembled WGS sequence"/>
</dbReference>
<dbReference type="SUPFAM" id="SSF57701">
    <property type="entry name" value="Zn2/Cys6 DNA-binding domain"/>
    <property type="match status" value="1"/>
</dbReference>
<dbReference type="CDD" id="cd00067">
    <property type="entry name" value="GAL4"/>
    <property type="match status" value="1"/>
</dbReference>
<evidence type="ECO:0000313" key="6">
    <source>
        <dbReference type="EMBL" id="RWQ91180.1"/>
    </source>
</evidence>
<keyword evidence="7" id="KW-1185">Reference proteome</keyword>
<name>A0A443HH66_BYSSP</name>
<organism evidence="6 7">
    <name type="scientific">Byssochlamys spectabilis</name>
    <name type="common">Paecilomyces variotii</name>
    <dbReference type="NCBI Taxonomy" id="264951"/>
    <lineage>
        <taxon>Eukaryota</taxon>
        <taxon>Fungi</taxon>
        <taxon>Dikarya</taxon>
        <taxon>Ascomycota</taxon>
        <taxon>Pezizomycotina</taxon>
        <taxon>Eurotiomycetes</taxon>
        <taxon>Eurotiomycetidae</taxon>
        <taxon>Eurotiales</taxon>
        <taxon>Thermoascaceae</taxon>
        <taxon>Paecilomyces</taxon>
    </lineage>
</organism>
<evidence type="ECO:0000259" key="5">
    <source>
        <dbReference type="PROSITE" id="PS50048"/>
    </source>
</evidence>
<dbReference type="GeneID" id="39595299"/>
<evidence type="ECO:0000256" key="1">
    <source>
        <dbReference type="ARBA" id="ARBA00023015"/>
    </source>
</evidence>
<accession>A0A443HH66</accession>
<keyword evidence="3" id="KW-0804">Transcription</keyword>
<dbReference type="SMART" id="SM00066">
    <property type="entry name" value="GAL4"/>
    <property type="match status" value="1"/>
</dbReference>
<feature type="domain" description="Zn(2)-C6 fungal-type" evidence="5">
    <location>
        <begin position="58"/>
        <end position="88"/>
    </location>
</feature>
<dbReference type="VEuPathDB" id="FungiDB:C8Q69DRAFT_195877"/>
<keyword evidence="1" id="KW-0805">Transcription regulation</keyword>
<dbReference type="PROSITE" id="PS00463">
    <property type="entry name" value="ZN2_CY6_FUNGAL_1"/>
    <property type="match status" value="1"/>
</dbReference>